<accession>A0A250I7J7</accession>
<dbReference type="OrthoDB" id="5295388at2"/>
<keyword evidence="4 5" id="KW-0378">Hydrolase</keyword>
<dbReference type="EMBL" id="CP022163">
    <property type="protein sequence ID" value="ATB27849.1"/>
    <property type="molecule type" value="Genomic_DNA"/>
</dbReference>
<comment type="similarity">
    <text evidence="1 6">Belongs to the acylphosphatase family.</text>
</comment>
<evidence type="ECO:0000256" key="5">
    <source>
        <dbReference type="RuleBase" id="RU000553"/>
    </source>
</evidence>
<dbReference type="SUPFAM" id="SSF54975">
    <property type="entry name" value="Acylphosphatase/BLUF domain-like"/>
    <property type="match status" value="1"/>
</dbReference>
<dbReference type="PROSITE" id="PS51160">
    <property type="entry name" value="ACYLPHOSPHATASE_3"/>
    <property type="match status" value="1"/>
</dbReference>
<dbReference type="PROSITE" id="PS00150">
    <property type="entry name" value="ACYLPHOSPHATASE_1"/>
    <property type="match status" value="1"/>
</dbReference>
<feature type="domain" description="Acylphosphatase-like" evidence="7">
    <location>
        <begin position="5"/>
        <end position="92"/>
    </location>
</feature>
<dbReference type="Gene3D" id="3.30.70.100">
    <property type="match status" value="1"/>
</dbReference>
<evidence type="ECO:0000256" key="6">
    <source>
        <dbReference type="RuleBase" id="RU004168"/>
    </source>
</evidence>
<feature type="active site" evidence="4">
    <location>
        <position position="38"/>
    </location>
</feature>
<dbReference type="InterPro" id="IPR036046">
    <property type="entry name" value="Acylphosphatase-like_dom_sf"/>
</dbReference>
<evidence type="ECO:0000256" key="4">
    <source>
        <dbReference type="PROSITE-ProRule" id="PRU00520"/>
    </source>
</evidence>
<name>A0A250I7J7_9BACT</name>
<proteinExistence type="inferred from homology"/>
<evidence type="ECO:0000259" key="7">
    <source>
        <dbReference type="PROSITE" id="PS51160"/>
    </source>
</evidence>
<organism evidence="8 9">
    <name type="scientific">Melittangium boletus DSM 14713</name>
    <dbReference type="NCBI Taxonomy" id="1294270"/>
    <lineage>
        <taxon>Bacteria</taxon>
        <taxon>Pseudomonadati</taxon>
        <taxon>Myxococcota</taxon>
        <taxon>Myxococcia</taxon>
        <taxon>Myxococcales</taxon>
        <taxon>Cystobacterineae</taxon>
        <taxon>Archangiaceae</taxon>
        <taxon>Melittangium</taxon>
    </lineage>
</organism>
<dbReference type="Pfam" id="PF00708">
    <property type="entry name" value="Acylphosphatase"/>
    <property type="match status" value="1"/>
</dbReference>
<sequence length="94" mass="10585">MDRRRTVLRIRGRVQGVFFRESTRTEALRLGLTGWVRNLSDGSVEALAEGPPEALEDFVRWCHRGPPQAQVTGVERADTPAQGEFTTFIVERSS</sequence>
<dbReference type="PANTHER" id="PTHR47268">
    <property type="entry name" value="ACYLPHOSPHATASE"/>
    <property type="match status" value="1"/>
</dbReference>
<evidence type="ECO:0000256" key="1">
    <source>
        <dbReference type="ARBA" id="ARBA00005614"/>
    </source>
</evidence>
<dbReference type="InterPro" id="IPR001792">
    <property type="entry name" value="Acylphosphatase-like_dom"/>
</dbReference>
<protein>
    <recommendedName>
        <fullName evidence="2 4">Acylphosphatase</fullName>
        <ecNumber evidence="2 4">3.6.1.7</ecNumber>
    </recommendedName>
</protein>
<comment type="catalytic activity">
    <reaction evidence="3 4 5">
        <text>an acyl phosphate + H2O = a carboxylate + phosphate + H(+)</text>
        <dbReference type="Rhea" id="RHEA:14965"/>
        <dbReference type="ChEBI" id="CHEBI:15377"/>
        <dbReference type="ChEBI" id="CHEBI:15378"/>
        <dbReference type="ChEBI" id="CHEBI:29067"/>
        <dbReference type="ChEBI" id="CHEBI:43474"/>
        <dbReference type="ChEBI" id="CHEBI:59918"/>
        <dbReference type="EC" id="3.6.1.7"/>
    </reaction>
</comment>
<dbReference type="KEGG" id="mbd:MEBOL_001294"/>
<dbReference type="RefSeq" id="WP_095982618.1">
    <property type="nucleotide sequence ID" value="NZ_CP022163.1"/>
</dbReference>
<dbReference type="PANTHER" id="PTHR47268:SF4">
    <property type="entry name" value="ACYLPHOSPHATASE"/>
    <property type="match status" value="1"/>
</dbReference>
<dbReference type="PRINTS" id="PR00112">
    <property type="entry name" value="ACYLPHPHTASE"/>
</dbReference>
<dbReference type="GO" id="GO:0003998">
    <property type="term" value="F:acylphosphatase activity"/>
    <property type="evidence" value="ECO:0007669"/>
    <property type="project" value="UniProtKB-EC"/>
</dbReference>
<evidence type="ECO:0000256" key="2">
    <source>
        <dbReference type="ARBA" id="ARBA00012150"/>
    </source>
</evidence>
<gene>
    <name evidence="8" type="ORF">MEBOL_001294</name>
</gene>
<dbReference type="EC" id="3.6.1.7" evidence="2 4"/>
<reference evidence="8 9" key="1">
    <citation type="submission" date="2017-06" db="EMBL/GenBank/DDBJ databases">
        <authorList>
            <person name="Kim H.J."/>
            <person name="Triplett B.A."/>
        </authorList>
    </citation>
    <scope>NUCLEOTIDE SEQUENCE [LARGE SCALE GENOMIC DNA]</scope>
    <source>
        <strain evidence="8 9">DSM 14713</strain>
    </source>
</reference>
<evidence type="ECO:0000313" key="8">
    <source>
        <dbReference type="EMBL" id="ATB27849.1"/>
    </source>
</evidence>
<dbReference type="InterPro" id="IPR020456">
    <property type="entry name" value="Acylphosphatase"/>
</dbReference>
<evidence type="ECO:0000313" key="9">
    <source>
        <dbReference type="Proteomes" id="UP000217289"/>
    </source>
</evidence>
<keyword evidence="9" id="KW-1185">Reference proteome</keyword>
<dbReference type="InterPro" id="IPR017968">
    <property type="entry name" value="Acylphosphatase_CS"/>
</dbReference>
<feature type="active site" evidence="4">
    <location>
        <position position="20"/>
    </location>
</feature>
<dbReference type="PROSITE" id="PS00151">
    <property type="entry name" value="ACYLPHOSPHATASE_2"/>
    <property type="match status" value="1"/>
</dbReference>
<dbReference type="AlphaFoldDB" id="A0A250I7J7"/>
<evidence type="ECO:0000256" key="3">
    <source>
        <dbReference type="ARBA" id="ARBA00047645"/>
    </source>
</evidence>
<dbReference type="Proteomes" id="UP000217289">
    <property type="component" value="Chromosome"/>
</dbReference>